<name>A0A9P9BX38_9PEZI</name>
<dbReference type="GeneID" id="70182098"/>
<dbReference type="RefSeq" id="XP_046019482.1">
    <property type="nucleotide sequence ID" value="XM_046152552.1"/>
</dbReference>
<dbReference type="EMBL" id="JAGTJQ010000001">
    <property type="protein sequence ID" value="KAH7041427.1"/>
    <property type="molecule type" value="Genomic_DNA"/>
</dbReference>
<dbReference type="AlphaFoldDB" id="A0A9P9BX38"/>
<proteinExistence type="predicted"/>
<accession>A0A9P9BX38</accession>
<evidence type="ECO:0000313" key="1">
    <source>
        <dbReference type="EMBL" id="KAH7041427.1"/>
    </source>
</evidence>
<organism evidence="1 2">
    <name type="scientific">Microdochium trichocladiopsis</name>
    <dbReference type="NCBI Taxonomy" id="1682393"/>
    <lineage>
        <taxon>Eukaryota</taxon>
        <taxon>Fungi</taxon>
        <taxon>Dikarya</taxon>
        <taxon>Ascomycota</taxon>
        <taxon>Pezizomycotina</taxon>
        <taxon>Sordariomycetes</taxon>
        <taxon>Xylariomycetidae</taxon>
        <taxon>Xylariales</taxon>
        <taxon>Microdochiaceae</taxon>
        <taxon>Microdochium</taxon>
    </lineage>
</organism>
<dbReference type="Proteomes" id="UP000756346">
    <property type="component" value="Unassembled WGS sequence"/>
</dbReference>
<protein>
    <submittedName>
        <fullName evidence="1">Uncharacterized protein</fullName>
    </submittedName>
</protein>
<gene>
    <name evidence="1" type="ORF">B0I36DRAFT_312828</name>
</gene>
<sequence>MGKSKSAKNVLLEFIESIPTHKMEGLPFTQTTLYSTSNYRLDMQGMTSGDPQFHNLQIQANKQSTITSIRKLAPKTVAGEVLVPTDGSWTGEDVRQALLNTKKI</sequence>
<reference evidence="1" key="1">
    <citation type="journal article" date="2021" name="Nat. Commun.">
        <title>Genetic determinants of endophytism in the Arabidopsis root mycobiome.</title>
        <authorList>
            <person name="Mesny F."/>
            <person name="Miyauchi S."/>
            <person name="Thiergart T."/>
            <person name="Pickel B."/>
            <person name="Atanasova L."/>
            <person name="Karlsson M."/>
            <person name="Huettel B."/>
            <person name="Barry K.W."/>
            <person name="Haridas S."/>
            <person name="Chen C."/>
            <person name="Bauer D."/>
            <person name="Andreopoulos W."/>
            <person name="Pangilinan J."/>
            <person name="LaButti K."/>
            <person name="Riley R."/>
            <person name="Lipzen A."/>
            <person name="Clum A."/>
            <person name="Drula E."/>
            <person name="Henrissat B."/>
            <person name="Kohler A."/>
            <person name="Grigoriev I.V."/>
            <person name="Martin F.M."/>
            <person name="Hacquard S."/>
        </authorList>
    </citation>
    <scope>NUCLEOTIDE SEQUENCE</scope>
    <source>
        <strain evidence="1">MPI-CAGE-CH-0230</strain>
    </source>
</reference>
<dbReference type="OrthoDB" id="3521506at2759"/>
<keyword evidence="2" id="KW-1185">Reference proteome</keyword>
<evidence type="ECO:0000313" key="2">
    <source>
        <dbReference type="Proteomes" id="UP000756346"/>
    </source>
</evidence>
<comment type="caution">
    <text evidence="1">The sequence shown here is derived from an EMBL/GenBank/DDBJ whole genome shotgun (WGS) entry which is preliminary data.</text>
</comment>